<evidence type="ECO:0000313" key="2">
    <source>
        <dbReference type="EMBL" id="SIS65053.1"/>
    </source>
</evidence>
<comment type="caution">
    <text evidence="2">The sequence shown here is derived from an EMBL/GenBank/DDBJ whole genome shotgun (WGS) entry which is preliminary data.</text>
</comment>
<evidence type="ECO:0000313" key="3">
    <source>
        <dbReference type="Proteomes" id="UP000199777"/>
    </source>
</evidence>
<organism evidence="2 3">
    <name type="scientific">Salimicrobium salexigens</name>
    <dbReference type="NCBI Taxonomy" id="908941"/>
    <lineage>
        <taxon>Bacteria</taxon>
        <taxon>Bacillati</taxon>
        <taxon>Bacillota</taxon>
        <taxon>Bacilli</taxon>
        <taxon>Bacillales</taxon>
        <taxon>Bacillaceae</taxon>
        <taxon>Salimicrobium</taxon>
    </lineage>
</organism>
<accession>A0ABY1KQE1</accession>
<keyword evidence="1" id="KW-0812">Transmembrane</keyword>
<proteinExistence type="predicted"/>
<keyword evidence="3" id="KW-1185">Reference proteome</keyword>
<protein>
    <submittedName>
        <fullName evidence="2">Uncharacterized protein</fullName>
    </submittedName>
</protein>
<reference evidence="2 3" key="1">
    <citation type="submission" date="2017-01" db="EMBL/GenBank/DDBJ databases">
        <authorList>
            <person name="Varghese N."/>
            <person name="Submissions S."/>
        </authorList>
    </citation>
    <scope>NUCLEOTIDE SEQUENCE [LARGE SCALE GENOMIC DNA]</scope>
    <source>
        <strain evidence="2 3">DSM 22782</strain>
    </source>
</reference>
<name>A0ABY1KQE1_9BACI</name>
<sequence length="31" mass="3594">MFHKLSKQDLTHIVLFILSLVFLYIAMVSSV</sequence>
<dbReference type="EMBL" id="FTOK01000003">
    <property type="protein sequence ID" value="SIS65053.1"/>
    <property type="molecule type" value="Genomic_DNA"/>
</dbReference>
<dbReference type="Proteomes" id="UP000199777">
    <property type="component" value="Unassembled WGS sequence"/>
</dbReference>
<keyword evidence="1" id="KW-0472">Membrane</keyword>
<evidence type="ECO:0000256" key="1">
    <source>
        <dbReference type="SAM" id="Phobius"/>
    </source>
</evidence>
<gene>
    <name evidence="2" type="ORF">SAMN05421758_103194</name>
</gene>
<keyword evidence="1" id="KW-1133">Transmembrane helix</keyword>
<feature type="transmembrane region" description="Helical" evidence="1">
    <location>
        <begin position="12"/>
        <end position="30"/>
    </location>
</feature>